<dbReference type="EMBL" id="JARJLM010000128">
    <property type="protein sequence ID" value="MDF3832734.1"/>
    <property type="molecule type" value="Genomic_DNA"/>
</dbReference>
<feature type="domain" description="Saccharopine dehydrogenase NADP binding" evidence="1">
    <location>
        <begin position="8"/>
        <end position="123"/>
    </location>
</feature>
<dbReference type="Proteomes" id="UP001216674">
    <property type="component" value="Unassembled WGS sequence"/>
</dbReference>
<dbReference type="PANTHER" id="PTHR43781">
    <property type="entry name" value="SACCHAROPINE DEHYDROGENASE"/>
    <property type="match status" value="1"/>
</dbReference>
<keyword evidence="4" id="KW-1185">Reference proteome</keyword>
<gene>
    <name evidence="3" type="ORF">P3W85_07215</name>
</gene>
<name>A0ABT6AJV3_9BURK</name>
<dbReference type="PANTHER" id="PTHR43781:SF1">
    <property type="entry name" value="SACCHAROPINE DEHYDROGENASE"/>
    <property type="match status" value="1"/>
</dbReference>
<evidence type="ECO:0000313" key="4">
    <source>
        <dbReference type="Proteomes" id="UP001216674"/>
    </source>
</evidence>
<reference evidence="3 4" key="1">
    <citation type="submission" date="2023-03" db="EMBL/GenBank/DDBJ databases">
        <title>Draft assemblies of triclosan tolerant bacteria isolated from returned activated sludge.</title>
        <authorList>
            <person name="Van Hamelsveld S."/>
        </authorList>
    </citation>
    <scope>NUCLEOTIDE SEQUENCE [LARGE SCALE GENOMIC DNA]</scope>
    <source>
        <strain evidence="3 4">GW210010_S58</strain>
    </source>
</reference>
<dbReference type="Pfam" id="PF03435">
    <property type="entry name" value="Sacchrp_dh_NADP"/>
    <property type="match status" value="1"/>
</dbReference>
<accession>A0ABT6AJV3</accession>
<dbReference type="RefSeq" id="WP_276264278.1">
    <property type="nucleotide sequence ID" value="NZ_JARJLM010000128.1"/>
</dbReference>
<dbReference type="InterPro" id="IPR045982">
    <property type="entry name" value="DUF5938"/>
</dbReference>
<dbReference type="Pfam" id="PF19362">
    <property type="entry name" value="DUF5938"/>
    <property type="match status" value="1"/>
</dbReference>
<dbReference type="InterPro" id="IPR036291">
    <property type="entry name" value="NAD(P)-bd_dom_sf"/>
</dbReference>
<protein>
    <submittedName>
        <fullName evidence="3">DUF5938 domain-containing protein</fullName>
    </submittedName>
</protein>
<feature type="domain" description="DUF5938" evidence="2">
    <location>
        <begin position="143"/>
        <end position="363"/>
    </location>
</feature>
<organism evidence="3 4">
    <name type="scientific">Cupriavidus basilensis</name>
    <dbReference type="NCBI Taxonomy" id="68895"/>
    <lineage>
        <taxon>Bacteria</taxon>
        <taxon>Pseudomonadati</taxon>
        <taxon>Pseudomonadota</taxon>
        <taxon>Betaproteobacteria</taxon>
        <taxon>Burkholderiales</taxon>
        <taxon>Burkholderiaceae</taxon>
        <taxon>Cupriavidus</taxon>
    </lineage>
</organism>
<dbReference type="InterPro" id="IPR005097">
    <property type="entry name" value="Sacchrp_dh_NADP-bd"/>
</dbReference>
<evidence type="ECO:0000259" key="1">
    <source>
        <dbReference type="Pfam" id="PF03435"/>
    </source>
</evidence>
<evidence type="ECO:0000259" key="2">
    <source>
        <dbReference type="Pfam" id="PF19362"/>
    </source>
</evidence>
<evidence type="ECO:0000313" key="3">
    <source>
        <dbReference type="EMBL" id="MDF3832734.1"/>
    </source>
</evidence>
<comment type="caution">
    <text evidence="3">The sequence shown here is derived from an EMBL/GenBank/DDBJ whole genome shotgun (WGS) entry which is preliminary data.</text>
</comment>
<dbReference type="SUPFAM" id="SSF51735">
    <property type="entry name" value="NAD(P)-binding Rossmann-fold domains"/>
    <property type="match status" value="1"/>
</dbReference>
<proteinExistence type="predicted"/>
<dbReference type="Gene3D" id="3.40.50.720">
    <property type="entry name" value="NAD(P)-binding Rossmann-like Domain"/>
    <property type="match status" value="1"/>
</dbReference>
<sequence>MSTDQYQVVVYGASGYTGKLIAWKLATAGIPFIAAGRDQARLEAQMALVPELEGHDYRCVGVRHEHADLLSLFTGRKVVINVVGPFMQLGLPVVQAALEAGAHYLDTTGEQDWMLLLKREFGEKFRQRDLLLCPANSYMWAEGVLAAELALETPGIDTLETVYLADSQVSVASTMSFLRMCTNPQYRIQDRALVEWPYATAYTVNVPGEHAAIMALPWSGGGEPVWYEGDERVRHARTLVSFKNQEAFQAVFGMLQKFEAECRQLPHEERERITNDWGKGMTTVEPPRENPGVNRCVLSCFGRGNTASVSVVLRGNSPYAQTGVFNAEAARRLLAGKLKATGFASPAAAFGARELIGAQAEQGYLAWNVTQR</sequence>